<dbReference type="Proteomes" id="UP001202248">
    <property type="component" value="Unassembled WGS sequence"/>
</dbReference>
<dbReference type="InterPro" id="IPR017850">
    <property type="entry name" value="Alkaline_phosphatase_core_sf"/>
</dbReference>
<evidence type="ECO:0000313" key="2">
    <source>
        <dbReference type="Proteomes" id="UP001202248"/>
    </source>
</evidence>
<reference evidence="1 2" key="1">
    <citation type="submission" date="2022-02" db="EMBL/GenBank/DDBJ databases">
        <authorList>
            <person name="Min J."/>
        </authorList>
    </citation>
    <scope>NUCLEOTIDE SEQUENCE [LARGE SCALE GENOMIC DNA]</scope>
    <source>
        <strain evidence="1 2">GR10-1</strain>
    </source>
</reference>
<dbReference type="Gene3D" id="3.30.1120.10">
    <property type="match status" value="1"/>
</dbReference>
<gene>
    <name evidence="1" type="ORF">MKP09_06120</name>
</gene>
<evidence type="ECO:0008006" key="3">
    <source>
        <dbReference type="Google" id="ProtNLM"/>
    </source>
</evidence>
<name>A0ABS9SGL0_9BACT</name>
<proteinExistence type="predicted"/>
<sequence>MYAAITNPKFTAAVRNDIVMHSIDGSFSIRKGNWKLEFCPGSGGWSPPKSNEKNPNLPVIQLYDLANDIEEKNNVEAQHPDIVKELTTLMTKYIKEGRSTPGKPQQNDGDFITERMFFLSDK</sequence>
<keyword evidence="2" id="KW-1185">Reference proteome</keyword>
<evidence type="ECO:0000313" key="1">
    <source>
        <dbReference type="EMBL" id="MCH5597508.1"/>
    </source>
</evidence>
<comment type="caution">
    <text evidence="1">The sequence shown here is derived from an EMBL/GenBank/DDBJ whole genome shotgun (WGS) entry which is preliminary data.</text>
</comment>
<protein>
    <recommendedName>
        <fullName evidence="3">Arylsulfatase</fullName>
    </recommendedName>
</protein>
<organism evidence="1 2">
    <name type="scientific">Niabella ginsengisoli</name>
    <dbReference type="NCBI Taxonomy" id="522298"/>
    <lineage>
        <taxon>Bacteria</taxon>
        <taxon>Pseudomonadati</taxon>
        <taxon>Bacteroidota</taxon>
        <taxon>Chitinophagia</taxon>
        <taxon>Chitinophagales</taxon>
        <taxon>Chitinophagaceae</taxon>
        <taxon>Niabella</taxon>
    </lineage>
</organism>
<dbReference type="SUPFAM" id="SSF53649">
    <property type="entry name" value="Alkaline phosphatase-like"/>
    <property type="match status" value="1"/>
</dbReference>
<dbReference type="EMBL" id="JAKWBL010000001">
    <property type="protein sequence ID" value="MCH5597508.1"/>
    <property type="molecule type" value="Genomic_DNA"/>
</dbReference>
<accession>A0ABS9SGL0</accession>